<evidence type="ECO:0000313" key="11">
    <source>
        <dbReference type="EMBL" id="KAF0719544.1"/>
    </source>
</evidence>
<dbReference type="EMBL" id="CAADRA010000063">
    <property type="protein sequence ID" value="VFT78180.1"/>
    <property type="molecule type" value="Genomic_DNA"/>
</dbReference>
<keyword evidence="13" id="KW-1185">Reference proteome</keyword>
<accession>A0A485K6M0</accession>
<dbReference type="SUPFAM" id="SSF82199">
    <property type="entry name" value="SET domain"/>
    <property type="match status" value="1"/>
</dbReference>
<feature type="region of interest" description="Disordered" evidence="8">
    <location>
        <begin position="244"/>
        <end position="266"/>
    </location>
</feature>
<evidence type="ECO:0000256" key="1">
    <source>
        <dbReference type="ARBA" id="ARBA00004123"/>
    </source>
</evidence>
<keyword evidence="7" id="KW-0539">Nucleus</keyword>
<organism evidence="12 13">
    <name type="scientific">Aphanomyces stellatus</name>
    <dbReference type="NCBI Taxonomy" id="120398"/>
    <lineage>
        <taxon>Eukaryota</taxon>
        <taxon>Sar</taxon>
        <taxon>Stramenopiles</taxon>
        <taxon>Oomycota</taxon>
        <taxon>Saprolegniomycetes</taxon>
        <taxon>Saprolegniales</taxon>
        <taxon>Verrucalvaceae</taxon>
        <taxon>Aphanomyces</taxon>
    </lineage>
</organism>
<name>A0A485K6M0_9STRA</name>
<keyword evidence="6" id="KW-0949">S-adenosyl-L-methionine</keyword>
<evidence type="ECO:0000259" key="9">
    <source>
        <dbReference type="PROSITE" id="PS50280"/>
    </source>
</evidence>
<evidence type="ECO:0000256" key="3">
    <source>
        <dbReference type="ARBA" id="ARBA00022454"/>
    </source>
</evidence>
<reference evidence="11" key="2">
    <citation type="submission" date="2019-06" db="EMBL/GenBank/DDBJ databases">
        <title>Genomics analysis of Aphanomyces spp. identifies a new class of oomycete effector associated with host adaptation.</title>
        <authorList>
            <person name="Gaulin E."/>
        </authorList>
    </citation>
    <scope>NUCLEOTIDE SEQUENCE</scope>
    <source>
        <strain evidence="11">CBS 578.67</strain>
    </source>
</reference>
<dbReference type="GO" id="GO:0032259">
    <property type="term" value="P:methylation"/>
    <property type="evidence" value="ECO:0007669"/>
    <property type="project" value="UniProtKB-KW"/>
</dbReference>
<dbReference type="PROSITE" id="PS51215">
    <property type="entry name" value="AWS"/>
    <property type="match status" value="1"/>
</dbReference>
<dbReference type="Proteomes" id="UP000332933">
    <property type="component" value="Unassembled WGS sequence"/>
</dbReference>
<protein>
    <submittedName>
        <fullName evidence="12">Aste57867_958 protein</fullName>
    </submittedName>
</protein>
<gene>
    <name evidence="12" type="primary">Aste57867_958</name>
    <name evidence="11" type="ORF">As57867_000957</name>
    <name evidence="12" type="ORF">ASTE57867_958</name>
</gene>
<keyword evidence="4" id="KW-0489">Methyltransferase</keyword>
<reference evidence="12 13" key="1">
    <citation type="submission" date="2019-03" db="EMBL/GenBank/DDBJ databases">
        <authorList>
            <person name="Gaulin E."/>
            <person name="Dumas B."/>
        </authorList>
    </citation>
    <scope>NUCLEOTIDE SEQUENCE [LARGE SCALE GENOMIC DNA]</scope>
    <source>
        <strain evidence="12">CBS 568.67</strain>
    </source>
</reference>
<keyword evidence="3" id="KW-0158">Chromosome</keyword>
<dbReference type="GO" id="GO:0005634">
    <property type="term" value="C:nucleus"/>
    <property type="evidence" value="ECO:0007669"/>
    <property type="project" value="UniProtKB-SubCell"/>
</dbReference>
<evidence type="ECO:0000256" key="2">
    <source>
        <dbReference type="ARBA" id="ARBA00004286"/>
    </source>
</evidence>
<evidence type="ECO:0000256" key="4">
    <source>
        <dbReference type="ARBA" id="ARBA00022603"/>
    </source>
</evidence>
<dbReference type="Gene3D" id="2.170.270.10">
    <property type="entry name" value="SET domain"/>
    <property type="match status" value="1"/>
</dbReference>
<keyword evidence="5" id="KW-0808">Transferase</keyword>
<evidence type="ECO:0000313" key="12">
    <source>
        <dbReference type="EMBL" id="VFT78180.1"/>
    </source>
</evidence>
<proteinExistence type="predicted"/>
<evidence type="ECO:0000256" key="5">
    <source>
        <dbReference type="ARBA" id="ARBA00022679"/>
    </source>
</evidence>
<evidence type="ECO:0000313" key="13">
    <source>
        <dbReference type="Proteomes" id="UP000332933"/>
    </source>
</evidence>
<evidence type="ECO:0000256" key="8">
    <source>
        <dbReference type="SAM" id="MobiDB-lite"/>
    </source>
</evidence>
<dbReference type="PANTHER" id="PTHR22884">
    <property type="entry name" value="SET DOMAIN PROTEINS"/>
    <property type="match status" value="1"/>
</dbReference>
<evidence type="ECO:0000256" key="6">
    <source>
        <dbReference type="ARBA" id="ARBA00022691"/>
    </source>
</evidence>
<dbReference type="InterPro" id="IPR001214">
    <property type="entry name" value="SET_dom"/>
</dbReference>
<dbReference type="SMART" id="SM00317">
    <property type="entry name" value="SET"/>
    <property type="match status" value="1"/>
</dbReference>
<dbReference type="Pfam" id="PF00856">
    <property type="entry name" value="SET"/>
    <property type="match status" value="1"/>
</dbReference>
<dbReference type="InterPro" id="IPR046341">
    <property type="entry name" value="SET_dom_sf"/>
</dbReference>
<sequence>MSAAKKTRKHRTYADKCAFLDEWKRLSMSGITKVDFSRARGITISAFEKWCEQEERIKSIGHDERMRVVAKGLKRKKRCNKRPSDAKEAELYDWVQGAPQPIDQNAMRIKALQLWPEYRDETHAKCKTPNNFRKYCLRFATRFSPQTETSVSPLRDDDHGSTDDRRAAHHDHESASDRRAAHNDNDTTDDLRAAHHAHNYTTDHCAVHHAHDSTTEHRATHHDHDYTTEYCATHHDHDYTTERHAAHNDHASNDDHHTAHNDNDYTADRHTYNHSFLSATSYPSGASISMMSDDERDVIEVLCSQVQHKDEQEFVPADMDEVAKLYTHVDECPPIVAFHRGRLPARLARGSHGKRYNTGVHSTSCSTCNWRSPCNSFNNCMNVQTYTECTRGICSAQEYCLNNTIQQRRYPNTTVVVDQKFGYGLRLDEDVAQDTKIVEYVGQRISKDEYVRRKMTLTDGSYLAQLALGSDLYVDAREVGNFSRFINHSCRPNCNFETWYVHKLPRLFVVARTALVKGTILSAYYMDPSWGVQCLCGACEGQFFPPPAGTGNYH</sequence>
<feature type="domain" description="AWS" evidence="10">
    <location>
        <begin position="363"/>
        <end position="409"/>
    </location>
</feature>
<evidence type="ECO:0000256" key="7">
    <source>
        <dbReference type="ARBA" id="ARBA00023242"/>
    </source>
</evidence>
<dbReference type="OrthoDB" id="109758at2759"/>
<dbReference type="AlphaFoldDB" id="A0A485K6M0"/>
<dbReference type="GO" id="GO:0005694">
    <property type="term" value="C:chromosome"/>
    <property type="evidence" value="ECO:0007669"/>
    <property type="project" value="UniProtKB-SubCell"/>
</dbReference>
<dbReference type="GO" id="GO:0042054">
    <property type="term" value="F:histone methyltransferase activity"/>
    <property type="evidence" value="ECO:0007669"/>
    <property type="project" value="InterPro"/>
</dbReference>
<dbReference type="EMBL" id="VJMH01000063">
    <property type="protein sequence ID" value="KAF0719544.1"/>
    <property type="molecule type" value="Genomic_DNA"/>
</dbReference>
<dbReference type="InterPro" id="IPR006560">
    <property type="entry name" value="AWS_dom"/>
</dbReference>
<feature type="domain" description="SET" evidence="9">
    <location>
        <begin position="403"/>
        <end position="526"/>
    </location>
</feature>
<evidence type="ECO:0000259" key="10">
    <source>
        <dbReference type="PROSITE" id="PS51215"/>
    </source>
</evidence>
<feature type="region of interest" description="Disordered" evidence="8">
    <location>
        <begin position="147"/>
        <end position="188"/>
    </location>
</feature>
<dbReference type="PROSITE" id="PS50280">
    <property type="entry name" value="SET"/>
    <property type="match status" value="1"/>
</dbReference>
<comment type="subcellular location">
    <subcellularLocation>
        <location evidence="2">Chromosome</location>
    </subcellularLocation>
    <subcellularLocation>
        <location evidence="1">Nucleus</location>
    </subcellularLocation>
</comment>
<feature type="compositionally biased region" description="Basic and acidic residues" evidence="8">
    <location>
        <begin position="154"/>
        <end position="188"/>
    </location>
</feature>
<dbReference type="InterPro" id="IPR050777">
    <property type="entry name" value="SET2_Histone-Lys_MeTrsfase"/>
</dbReference>